<keyword evidence="3 7" id="KW-1133">Transmembrane helix</keyword>
<name>A0A7E4VVX3_PANRE</name>
<evidence type="ECO:0000256" key="6">
    <source>
        <dbReference type="SAM" id="MobiDB-lite"/>
    </source>
</evidence>
<keyword evidence="5 7" id="KW-0472">Membrane</keyword>
<feature type="transmembrane region" description="Helical" evidence="7">
    <location>
        <begin position="136"/>
        <end position="159"/>
    </location>
</feature>
<evidence type="ECO:0000313" key="9">
    <source>
        <dbReference type="Proteomes" id="UP000492821"/>
    </source>
</evidence>
<feature type="region of interest" description="Disordered" evidence="6">
    <location>
        <begin position="259"/>
        <end position="284"/>
    </location>
</feature>
<reference evidence="9" key="1">
    <citation type="journal article" date="2013" name="Genetics">
        <title>The draft genome and transcriptome of Panagrellus redivivus are shaped by the harsh demands of a free-living lifestyle.</title>
        <authorList>
            <person name="Srinivasan J."/>
            <person name="Dillman A.R."/>
            <person name="Macchietto M.G."/>
            <person name="Heikkinen L."/>
            <person name="Lakso M."/>
            <person name="Fracchia K.M."/>
            <person name="Antoshechkin I."/>
            <person name="Mortazavi A."/>
            <person name="Wong G."/>
            <person name="Sternberg P.W."/>
        </authorList>
    </citation>
    <scope>NUCLEOTIDE SEQUENCE [LARGE SCALE GENOMIC DNA]</scope>
    <source>
        <strain evidence="9">MT8872</strain>
    </source>
</reference>
<feature type="domain" description="DUF1279" evidence="8">
    <location>
        <begin position="128"/>
        <end position="215"/>
    </location>
</feature>
<proteinExistence type="predicted"/>
<evidence type="ECO:0000259" key="8">
    <source>
        <dbReference type="Pfam" id="PF06916"/>
    </source>
</evidence>
<keyword evidence="9" id="KW-1185">Reference proteome</keyword>
<sequence>MKLFALIRGCVALQLPLSFYCKLCLYKTMLVRGCVQIAQLSSHSFGSARLCCAAVASPRWMHIRLPDAGIQTYRLLSTTPAGSDHSHDGTRRRFTRFKIAMTHEEKERKQKEILAMKAEEKPQGLIGKIKYYFKRYWYIAVPVHVVCCSAWFAGLFALVKSGIDVPALLKLMHVPNLLIEKVQNTPPSAGVLVVALILYKIATPARYATTLAGIQLTFWTLRRMGKLKMAKEVEFSARTRYEKYQRVFRKLNERRLHNVAARTPAKPAGSHSKAVFPRKRSSNT</sequence>
<protein>
    <submittedName>
        <fullName evidence="10">DUF1279 domain-containing protein</fullName>
    </submittedName>
</protein>
<dbReference type="GO" id="GO:0016020">
    <property type="term" value="C:membrane"/>
    <property type="evidence" value="ECO:0007669"/>
    <property type="project" value="UniProtKB-SubCell"/>
</dbReference>
<dbReference type="GO" id="GO:0005739">
    <property type="term" value="C:mitochondrion"/>
    <property type="evidence" value="ECO:0007669"/>
    <property type="project" value="TreeGrafter"/>
</dbReference>
<keyword evidence="2 7" id="KW-0812">Transmembrane</keyword>
<keyword evidence="4" id="KW-0175">Coiled coil</keyword>
<reference evidence="10" key="2">
    <citation type="submission" date="2020-10" db="UniProtKB">
        <authorList>
            <consortium name="WormBaseParasite"/>
        </authorList>
    </citation>
    <scope>IDENTIFICATION</scope>
</reference>
<evidence type="ECO:0000313" key="10">
    <source>
        <dbReference type="WBParaSite" id="Pan_g3936.t1"/>
    </source>
</evidence>
<dbReference type="AlphaFoldDB" id="A0A7E4VVX3"/>
<evidence type="ECO:0000256" key="7">
    <source>
        <dbReference type="SAM" id="Phobius"/>
    </source>
</evidence>
<evidence type="ECO:0000256" key="4">
    <source>
        <dbReference type="ARBA" id="ARBA00023054"/>
    </source>
</evidence>
<organism evidence="9 10">
    <name type="scientific">Panagrellus redivivus</name>
    <name type="common">Microworm</name>
    <dbReference type="NCBI Taxonomy" id="6233"/>
    <lineage>
        <taxon>Eukaryota</taxon>
        <taxon>Metazoa</taxon>
        <taxon>Ecdysozoa</taxon>
        <taxon>Nematoda</taxon>
        <taxon>Chromadorea</taxon>
        <taxon>Rhabditida</taxon>
        <taxon>Tylenchina</taxon>
        <taxon>Panagrolaimomorpha</taxon>
        <taxon>Panagrolaimoidea</taxon>
        <taxon>Panagrolaimidae</taxon>
        <taxon>Panagrellus</taxon>
    </lineage>
</organism>
<dbReference type="WBParaSite" id="Pan_g3936.t1">
    <property type="protein sequence ID" value="Pan_g3936.t1"/>
    <property type="gene ID" value="Pan_g3936"/>
</dbReference>
<dbReference type="PANTHER" id="PTHR21377:SF1">
    <property type="entry name" value="PROTEIN FAM210A"/>
    <property type="match status" value="1"/>
</dbReference>
<dbReference type="Proteomes" id="UP000492821">
    <property type="component" value="Unassembled WGS sequence"/>
</dbReference>
<evidence type="ECO:0000256" key="1">
    <source>
        <dbReference type="ARBA" id="ARBA00004167"/>
    </source>
</evidence>
<evidence type="ECO:0000256" key="2">
    <source>
        <dbReference type="ARBA" id="ARBA00022692"/>
    </source>
</evidence>
<evidence type="ECO:0000256" key="5">
    <source>
        <dbReference type="ARBA" id="ARBA00023136"/>
    </source>
</evidence>
<accession>A0A7E4VVX3</accession>
<comment type="subcellular location">
    <subcellularLocation>
        <location evidence="1">Membrane</location>
        <topology evidence="1">Single-pass membrane protein</topology>
    </subcellularLocation>
</comment>
<dbReference type="InterPro" id="IPR009688">
    <property type="entry name" value="FAM210A/B-like_dom"/>
</dbReference>
<dbReference type="Pfam" id="PF06916">
    <property type="entry name" value="FAM210A-B_dom"/>
    <property type="match status" value="1"/>
</dbReference>
<dbReference type="InterPro" id="IPR045866">
    <property type="entry name" value="FAM210A/B-like"/>
</dbReference>
<evidence type="ECO:0000256" key="3">
    <source>
        <dbReference type="ARBA" id="ARBA00022989"/>
    </source>
</evidence>
<dbReference type="PANTHER" id="PTHR21377">
    <property type="entry name" value="PROTEIN FAM210B, MITOCHONDRIAL"/>
    <property type="match status" value="1"/>
</dbReference>